<proteinExistence type="predicted"/>
<accession>A0A4U8W3I4</accession>
<sequence>MSQARPARFGAAQLITTVRFRCPAMHRRHDGRR</sequence>
<gene>
    <name evidence="1" type="ORF">NCTC10797_04318</name>
</gene>
<name>A0A4U8W3I4_9NOCA</name>
<evidence type="ECO:0000313" key="2">
    <source>
        <dbReference type="Proteomes" id="UP000290439"/>
    </source>
</evidence>
<reference evidence="1 2" key="1">
    <citation type="submission" date="2019-02" db="EMBL/GenBank/DDBJ databases">
        <authorList>
            <consortium name="Pathogen Informatics"/>
        </authorList>
    </citation>
    <scope>NUCLEOTIDE SEQUENCE [LARGE SCALE GENOMIC DNA]</scope>
    <source>
        <strain evidence="1 2">3012STDY6756504</strain>
    </source>
</reference>
<dbReference type="EMBL" id="LR215973">
    <property type="protein sequence ID" value="VFB00522.1"/>
    <property type="molecule type" value="Genomic_DNA"/>
</dbReference>
<protein>
    <submittedName>
        <fullName evidence="1">Uncharacterized protein</fullName>
    </submittedName>
</protein>
<dbReference type="AlphaFoldDB" id="A0A4U8W3I4"/>
<evidence type="ECO:0000313" key="1">
    <source>
        <dbReference type="EMBL" id="VFB00522.1"/>
    </source>
</evidence>
<dbReference type="Proteomes" id="UP000290439">
    <property type="component" value="Chromosome"/>
</dbReference>
<organism evidence="1 2">
    <name type="scientific">Nocardia cyriacigeorgica</name>
    <dbReference type="NCBI Taxonomy" id="135487"/>
    <lineage>
        <taxon>Bacteria</taxon>
        <taxon>Bacillati</taxon>
        <taxon>Actinomycetota</taxon>
        <taxon>Actinomycetes</taxon>
        <taxon>Mycobacteriales</taxon>
        <taxon>Nocardiaceae</taxon>
        <taxon>Nocardia</taxon>
    </lineage>
</organism>